<sequence length="468" mass="49571">MPVFVDTLRDIVGSAHCLTADADMAPFLTDWRGRYTGRARAVVMPADTAEVAAVMRACAAAGCPVVPQGGNTGLCGGATPLDDGAAIVINLSRLRRIRHVDAANNAITVEAGVPLALVQAAAEEADRLFPLSLASEGSCEVGGVISTNAGGVQVLRYGNTRELVLGLEVVLPSGEIWHGLRALRKDNTGYDLKQLFIGAEGTLGIVTAATLKLFARPRCAVTAWLAVLDPAAAVGLLARLRGVAGDRVTAFELISRPSLELVLQHIPGARDPLDRACPWYVLTELTDTQAGSNLATLLDAELEQAIADGAVLDGTVAATGAQASALWSLRENISEAQKREGVSIKHDISVPVSAIPEFLDRASLALQACHPGIRIVAFGHLGDGNLHYNLSRPSRDENATFIARTEEVGRIVHDLVHALNGSISAEHGIGQLKRELMPRYKASLELELMRGIKALFDPQMLMNPGKVL</sequence>
<dbReference type="InterPro" id="IPR016164">
    <property type="entry name" value="FAD-linked_Oxase-like_C"/>
</dbReference>
<evidence type="ECO:0000259" key="5">
    <source>
        <dbReference type="PROSITE" id="PS51387"/>
    </source>
</evidence>
<dbReference type="FunFam" id="1.10.45.10:FF:000001">
    <property type="entry name" value="D-lactate dehydrogenase mitochondrial"/>
    <property type="match status" value="1"/>
</dbReference>
<keyword evidence="7" id="KW-1185">Reference proteome</keyword>
<proteinExistence type="inferred from homology"/>
<accession>A0A6C2CEX3</accession>
<feature type="domain" description="FAD-binding PCMH-type" evidence="5">
    <location>
        <begin position="35"/>
        <end position="216"/>
    </location>
</feature>
<dbReference type="Pfam" id="PF02913">
    <property type="entry name" value="FAD-oxidase_C"/>
    <property type="match status" value="1"/>
</dbReference>
<dbReference type="InterPro" id="IPR016166">
    <property type="entry name" value="FAD-bd_PCMH"/>
</dbReference>
<comment type="cofactor">
    <cofactor evidence="1">
        <name>FAD</name>
        <dbReference type="ChEBI" id="CHEBI:57692"/>
    </cofactor>
</comment>
<dbReference type="Gene3D" id="3.30.70.2740">
    <property type="match status" value="1"/>
</dbReference>
<dbReference type="Gene3D" id="1.10.45.10">
    <property type="entry name" value="Vanillyl-alcohol Oxidase, Chain A, domain 4"/>
    <property type="match status" value="1"/>
</dbReference>
<comment type="similarity">
    <text evidence="2">Belongs to the FAD-binding oxidoreductase/transferase type 4 family.</text>
</comment>
<evidence type="ECO:0000256" key="3">
    <source>
        <dbReference type="ARBA" id="ARBA00022630"/>
    </source>
</evidence>
<dbReference type="SUPFAM" id="SSF55103">
    <property type="entry name" value="FAD-linked oxidases, C-terminal domain"/>
    <property type="match status" value="1"/>
</dbReference>
<reference evidence="6 7" key="1">
    <citation type="submission" date="2019-01" db="EMBL/GenBank/DDBJ databases">
        <title>Zoogloea oleivorans genome sequencing and assembly.</title>
        <authorList>
            <person name="Tancsics A."/>
            <person name="Farkas M."/>
            <person name="Kriszt B."/>
            <person name="Maroti G."/>
            <person name="Horvath B."/>
        </authorList>
    </citation>
    <scope>NUCLEOTIDE SEQUENCE [LARGE SCALE GENOMIC DNA]</scope>
    <source>
        <strain evidence="6 7">Buc</strain>
    </source>
</reference>
<evidence type="ECO:0000313" key="7">
    <source>
        <dbReference type="Proteomes" id="UP000389128"/>
    </source>
</evidence>
<dbReference type="InterPro" id="IPR016167">
    <property type="entry name" value="FAD-bd_PCMH_sub1"/>
</dbReference>
<dbReference type="InterPro" id="IPR051264">
    <property type="entry name" value="FAD-oxidored/transferase_4"/>
</dbReference>
<keyword evidence="3" id="KW-0285">Flavoprotein</keyword>
<dbReference type="GO" id="GO:0022904">
    <property type="term" value="P:respiratory electron transport chain"/>
    <property type="evidence" value="ECO:0007669"/>
    <property type="project" value="TreeGrafter"/>
</dbReference>
<dbReference type="AlphaFoldDB" id="A0A6C2CEX3"/>
<dbReference type="Pfam" id="PF01565">
    <property type="entry name" value="FAD_binding_4"/>
    <property type="match status" value="1"/>
</dbReference>
<dbReference type="Proteomes" id="UP000389128">
    <property type="component" value="Unassembled WGS sequence"/>
</dbReference>
<dbReference type="Gene3D" id="3.30.465.10">
    <property type="match status" value="1"/>
</dbReference>
<keyword evidence="4" id="KW-0274">FAD</keyword>
<dbReference type="PANTHER" id="PTHR43716:SF2">
    <property type="entry name" value="BLL6224 PROTEIN"/>
    <property type="match status" value="1"/>
</dbReference>
<evidence type="ECO:0000256" key="1">
    <source>
        <dbReference type="ARBA" id="ARBA00001974"/>
    </source>
</evidence>
<name>A0A6C2CEX3_9RHOO</name>
<dbReference type="InterPro" id="IPR016169">
    <property type="entry name" value="FAD-bd_PCMH_sub2"/>
</dbReference>
<comment type="caution">
    <text evidence="6">The sequence shown here is derived from an EMBL/GenBank/DDBJ whole genome shotgun (WGS) entry which is preliminary data.</text>
</comment>
<dbReference type="InterPro" id="IPR016171">
    <property type="entry name" value="Vanillyl_alc_oxidase_C-sub2"/>
</dbReference>
<dbReference type="PANTHER" id="PTHR43716">
    <property type="entry name" value="D-2-HYDROXYGLUTARATE DEHYDROGENASE, MITOCHONDRIAL"/>
    <property type="match status" value="1"/>
</dbReference>
<dbReference type="GO" id="GO:0071949">
    <property type="term" value="F:FAD binding"/>
    <property type="evidence" value="ECO:0007669"/>
    <property type="project" value="InterPro"/>
</dbReference>
<dbReference type="GO" id="GO:0003824">
    <property type="term" value="F:catalytic activity"/>
    <property type="evidence" value="ECO:0007669"/>
    <property type="project" value="InterPro"/>
</dbReference>
<dbReference type="InterPro" id="IPR036318">
    <property type="entry name" value="FAD-bd_PCMH-like_sf"/>
</dbReference>
<dbReference type="OrthoDB" id="8522822at2"/>
<evidence type="ECO:0000313" key="6">
    <source>
        <dbReference type="EMBL" id="TYC51825.1"/>
    </source>
</evidence>
<dbReference type="EMBL" id="SDKK01000037">
    <property type="protein sequence ID" value="TYC51825.1"/>
    <property type="molecule type" value="Genomic_DNA"/>
</dbReference>
<dbReference type="Gene3D" id="3.30.70.2190">
    <property type="match status" value="1"/>
</dbReference>
<dbReference type="PROSITE" id="PS51387">
    <property type="entry name" value="FAD_PCMH"/>
    <property type="match status" value="1"/>
</dbReference>
<evidence type="ECO:0000256" key="4">
    <source>
        <dbReference type="ARBA" id="ARBA00022827"/>
    </source>
</evidence>
<dbReference type="SUPFAM" id="SSF56176">
    <property type="entry name" value="FAD-binding/transporter-associated domain-like"/>
    <property type="match status" value="1"/>
</dbReference>
<dbReference type="InterPro" id="IPR004113">
    <property type="entry name" value="FAD-bd_oxidored_4_C"/>
</dbReference>
<evidence type="ECO:0000256" key="2">
    <source>
        <dbReference type="ARBA" id="ARBA00008000"/>
    </source>
</evidence>
<organism evidence="6 7">
    <name type="scientific">Zoogloea oleivorans</name>
    <dbReference type="NCBI Taxonomy" id="1552750"/>
    <lineage>
        <taxon>Bacteria</taxon>
        <taxon>Pseudomonadati</taxon>
        <taxon>Pseudomonadota</taxon>
        <taxon>Betaproteobacteria</taxon>
        <taxon>Rhodocyclales</taxon>
        <taxon>Zoogloeaceae</taxon>
        <taxon>Zoogloea</taxon>
    </lineage>
</organism>
<dbReference type="Gene3D" id="3.30.43.10">
    <property type="entry name" value="Uridine Diphospho-n-acetylenolpyruvylglucosamine Reductase, domain 2"/>
    <property type="match status" value="1"/>
</dbReference>
<gene>
    <name evidence="6" type="ORF">ETQ85_23730</name>
</gene>
<dbReference type="RefSeq" id="WP_148581520.1">
    <property type="nucleotide sequence ID" value="NZ_SDKK01000037.1"/>
</dbReference>
<protein>
    <submittedName>
        <fullName evidence="6">FAD-binding oxidoreductase</fullName>
    </submittedName>
</protein>
<dbReference type="InterPro" id="IPR006094">
    <property type="entry name" value="Oxid_FAD_bind_N"/>
</dbReference>